<evidence type="ECO:0000313" key="3">
    <source>
        <dbReference type="Proteomes" id="UP000199564"/>
    </source>
</evidence>
<name>A0A1I5G1W6_9BACT</name>
<dbReference type="Proteomes" id="UP000199564">
    <property type="component" value="Unassembled WGS sequence"/>
</dbReference>
<dbReference type="RefSeq" id="WP_091653395.1">
    <property type="nucleotide sequence ID" value="NZ_FOVW01000005.1"/>
</dbReference>
<evidence type="ECO:0000256" key="1">
    <source>
        <dbReference type="SAM" id="Phobius"/>
    </source>
</evidence>
<gene>
    <name evidence="2" type="ORF">SAMN04488519_105162</name>
</gene>
<protein>
    <submittedName>
        <fullName evidence="2">Uncharacterized protein</fullName>
    </submittedName>
</protein>
<keyword evidence="1" id="KW-0472">Membrane</keyword>
<sequence length="187" mass="21434">MAAKDPVLTPELLKIIKIFGIASILMVLGLSFFNSRRANNTGEDLTFRMSDAARIYFLNMKAINYNREIRSDAGMTLFRHEDLSVKNDEAGIQLVLILNPPKDEAYLYIEPQNFDWPIQIKSGGETFTFKNGNKSDHLSAINQLKTLIENGKMIYLVQNDIEIPIWEEKSEKEALKQVFEDYGRLVE</sequence>
<evidence type="ECO:0000313" key="2">
    <source>
        <dbReference type="EMBL" id="SFO29926.1"/>
    </source>
</evidence>
<dbReference type="AlphaFoldDB" id="A0A1I5G1W6"/>
<keyword evidence="1" id="KW-0812">Transmembrane</keyword>
<organism evidence="2 3">
    <name type="scientific">Algoriphagus ornithinivorans</name>
    <dbReference type="NCBI Taxonomy" id="226506"/>
    <lineage>
        <taxon>Bacteria</taxon>
        <taxon>Pseudomonadati</taxon>
        <taxon>Bacteroidota</taxon>
        <taxon>Cytophagia</taxon>
        <taxon>Cytophagales</taxon>
        <taxon>Cyclobacteriaceae</taxon>
        <taxon>Algoriphagus</taxon>
    </lineage>
</organism>
<feature type="transmembrane region" description="Helical" evidence="1">
    <location>
        <begin position="12"/>
        <end position="33"/>
    </location>
</feature>
<keyword evidence="3" id="KW-1185">Reference proteome</keyword>
<accession>A0A1I5G1W6</accession>
<dbReference type="STRING" id="226506.SAMN04488519_105162"/>
<reference evidence="3" key="1">
    <citation type="submission" date="2016-10" db="EMBL/GenBank/DDBJ databases">
        <authorList>
            <person name="Varghese N."/>
            <person name="Submissions S."/>
        </authorList>
    </citation>
    <scope>NUCLEOTIDE SEQUENCE [LARGE SCALE GENOMIC DNA]</scope>
    <source>
        <strain evidence="3">DSM 15282</strain>
    </source>
</reference>
<proteinExistence type="predicted"/>
<keyword evidence="1" id="KW-1133">Transmembrane helix</keyword>
<dbReference type="EMBL" id="FOVW01000005">
    <property type="protein sequence ID" value="SFO29926.1"/>
    <property type="molecule type" value="Genomic_DNA"/>
</dbReference>